<reference evidence="1" key="1">
    <citation type="submission" date="2020-03" db="EMBL/GenBank/DDBJ databases">
        <title>The deep terrestrial virosphere.</title>
        <authorList>
            <person name="Holmfeldt K."/>
            <person name="Nilsson E."/>
            <person name="Simone D."/>
            <person name="Lopez-Fernandez M."/>
            <person name="Wu X."/>
            <person name="de Brujin I."/>
            <person name="Lundin D."/>
            <person name="Andersson A."/>
            <person name="Bertilsson S."/>
            <person name="Dopson M."/>
        </authorList>
    </citation>
    <scope>NUCLEOTIDE SEQUENCE</scope>
    <source>
        <strain evidence="1">TM448A00289</strain>
        <strain evidence="2">TM448B00173</strain>
    </source>
</reference>
<accession>A0A6H1ZEU2</accession>
<evidence type="ECO:0000313" key="1">
    <source>
        <dbReference type="EMBL" id="QJA45982.1"/>
    </source>
</evidence>
<protein>
    <submittedName>
        <fullName evidence="1">Uncharacterized protein</fullName>
    </submittedName>
</protein>
<gene>
    <name evidence="1" type="ORF">TM448A00289_0049</name>
    <name evidence="2" type="ORF">TM448B00173_0066</name>
</gene>
<sequence>MKDKTTLKNALKKARATQWEQKAALVLLVVNGIDNAIAYTDGLRKPRQLKLFGHGLGGNGHAMD</sequence>
<dbReference type="AlphaFoldDB" id="A0A6H1ZEU2"/>
<dbReference type="EMBL" id="MT144595">
    <property type="protein sequence ID" value="QJH94096.1"/>
    <property type="molecule type" value="Genomic_DNA"/>
</dbReference>
<organism evidence="1">
    <name type="scientific">viral metagenome</name>
    <dbReference type="NCBI Taxonomy" id="1070528"/>
    <lineage>
        <taxon>unclassified sequences</taxon>
        <taxon>metagenomes</taxon>
        <taxon>organismal metagenomes</taxon>
    </lineage>
</organism>
<proteinExistence type="predicted"/>
<evidence type="ECO:0000313" key="2">
    <source>
        <dbReference type="EMBL" id="QJH94096.1"/>
    </source>
</evidence>
<dbReference type="EMBL" id="MT144000">
    <property type="protein sequence ID" value="QJA45982.1"/>
    <property type="molecule type" value="Genomic_DNA"/>
</dbReference>
<name>A0A6H1ZEU2_9ZZZZ</name>